<keyword evidence="3" id="KW-1185">Reference proteome</keyword>
<proteinExistence type="predicted"/>
<evidence type="ECO:0000313" key="3">
    <source>
        <dbReference type="Proteomes" id="UP000516438"/>
    </source>
</evidence>
<dbReference type="AlphaFoldDB" id="A0A7H1DZQ6"/>
<dbReference type="KEGG" id="cmaq:H0S70_05725"/>
<dbReference type="Proteomes" id="UP000516438">
    <property type="component" value="Chromosome"/>
</dbReference>
<dbReference type="EMBL" id="CP060203">
    <property type="protein sequence ID" value="QNS42464.1"/>
    <property type="molecule type" value="Genomic_DNA"/>
</dbReference>
<gene>
    <name evidence="2" type="ORF">H0S70_05725</name>
</gene>
<evidence type="ECO:0000313" key="2">
    <source>
        <dbReference type="EMBL" id="QNS42464.1"/>
    </source>
</evidence>
<protein>
    <submittedName>
        <fullName evidence="2">Uncharacterized protein</fullName>
    </submittedName>
</protein>
<name>A0A7H1DZQ6_9FLAO</name>
<sequence length="302" mass="35407">MSEKYQLKETAPFVQFSSVKVTDAFNDLFDIEAIPKQSLEDYCQQILNKIFSLPLKNIPAFIAHHCNLVKKPLLWLNKFEKLIELNIELFSGTRNQSRLLKIYTCLETKREKLESQDIDENKIKPAKKYINAESEERYFSFYEVQKEVDRISTDREKILFLTREKFAYERAIITVQYLQLPLFPKECDKLINEIETLAKLQEEEKSTELSEKSTVDFFKKVKTNLKVNQLVDVFIQLQREYFVDSRPAIEAENSEIVQLICNNFTDKDGNPISPQTVKTIMMPSKPEKRPKGSNIVDISKHF</sequence>
<evidence type="ECO:0000256" key="1">
    <source>
        <dbReference type="SAM" id="MobiDB-lite"/>
    </source>
</evidence>
<accession>A0A7H1DZQ6</accession>
<feature type="region of interest" description="Disordered" evidence="1">
    <location>
        <begin position="283"/>
        <end position="302"/>
    </location>
</feature>
<dbReference type="RefSeq" id="WP_188322015.1">
    <property type="nucleotide sequence ID" value="NZ_CP060203.1"/>
</dbReference>
<reference evidence="2 3" key="1">
    <citation type="submission" date="2020-07" db="EMBL/GenBank/DDBJ databases">
        <title>Complete genome and description of Chryseobacterium manosquense strain Marseille-Q2069 sp. nov.</title>
        <authorList>
            <person name="Boxberger M."/>
        </authorList>
    </citation>
    <scope>NUCLEOTIDE SEQUENCE [LARGE SCALE GENOMIC DNA]</scope>
    <source>
        <strain evidence="2 3">Marseille-Q2069</strain>
    </source>
</reference>
<organism evidence="2 3">
    <name type="scientific">Chryseobacterium manosquense</name>
    <dbReference type="NCBI Taxonomy" id="2754694"/>
    <lineage>
        <taxon>Bacteria</taxon>
        <taxon>Pseudomonadati</taxon>
        <taxon>Bacteroidota</taxon>
        <taxon>Flavobacteriia</taxon>
        <taxon>Flavobacteriales</taxon>
        <taxon>Weeksellaceae</taxon>
        <taxon>Chryseobacterium group</taxon>
        <taxon>Chryseobacterium</taxon>
    </lineage>
</organism>